<name>A0A4Z0BDA8_9BURK</name>
<dbReference type="InterPro" id="IPR005530">
    <property type="entry name" value="SPW"/>
</dbReference>
<keyword evidence="1" id="KW-0472">Membrane</keyword>
<dbReference type="Proteomes" id="UP000297839">
    <property type="component" value="Unassembled WGS sequence"/>
</dbReference>
<feature type="transmembrane region" description="Helical" evidence="1">
    <location>
        <begin position="153"/>
        <end position="170"/>
    </location>
</feature>
<protein>
    <recommendedName>
        <fullName evidence="2">SPW repeat-containing integral membrane domain-containing protein</fullName>
    </recommendedName>
</protein>
<accession>A0A4Z0BDA8</accession>
<feature type="transmembrane region" description="Helical" evidence="1">
    <location>
        <begin position="125"/>
        <end position="141"/>
    </location>
</feature>
<dbReference type="Pfam" id="PF03779">
    <property type="entry name" value="SPW"/>
    <property type="match status" value="1"/>
</dbReference>
<dbReference type="AlphaFoldDB" id="A0A4Z0BDA8"/>
<evidence type="ECO:0000313" key="4">
    <source>
        <dbReference type="Proteomes" id="UP000297839"/>
    </source>
</evidence>
<proteinExistence type="predicted"/>
<evidence type="ECO:0000313" key="3">
    <source>
        <dbReference type="EMBL" id="TFY96641.1"/>
    </source>
</evidence>
<sequence length="183" mass="20987">MVRIVFHRPDPAGPEAGRAFRLPRRRAKKYRVTIFFLPPSHHSASNRLTLGVHLSRSDDMAHRTANKRWQDWLTLLLGIWLFVSPWLLGFRAELPNQSWNFFVIGAAFFVFSIAALNMRSLWEEWVNLALGIWMVVSPWVLRYSGNVSARDDAMAAGIVAVVLTVWSLVLTHELDREEHRAAA</sequence>
<gene>
    <name evidence="3" type="ORF">EZ216_19830</name>
</gene>
<keyword evidence="1" id="KW-0812">Transmembrane</keyword>
<evidence type="ECO:0000259" key="2">
    <source>
        <dbReference type="Pfam" id="PF03779"/>
    </source>
</evidence>
<dbReference type="OrthoDB" id="32521at2"/>
<keyword evidence="1" id="KW-1133">Transmembrane helix</keyword>
<reference evidence="3 4" key="1">
    <citation type="submission" date="2019-03" db="EMBL/GenBank/DDBJ databases">
        <title>Ramlibacter sp. 18x22-1, whole genome shotgun sequence.</title>
        <authorList>
            <person name="Zhang X."/>
            <person name="Feng G."/>
            <person name="Zhu H."/>
        </authorList>
    </citation>
    <scope>NUCLEOTIDE SEQUENCE [LARGE SCALE GENOMIC DNA]</scope>
    <source>
        <strain evidence="3 4">18x22-1</strain>
    </source>
</reference>
<feature type="transmembrane region" description="Helical" evidence="1">
    <location>
        <begin position="72"/>
        <end position="92"/>
    </location>
</feature>
<comment type="caution">
    <text evidence="3">The sequence shown here is derived from an EMBL/GenBank/DDBJ whole genome shotgun (WGS) entry which is preliminary data.</text>
</comment>
<feature type="transmembrane region" description="Helical" evidence="1">
    <location>
        <begin position="98"/>
        <end position="118"/>
    </location>
</feature>
<feature type="domain" description="SPW repeat-containing integral membrane" evidence="2">
    <location>
        <begin position="69"/>
        <end position="164"/>
    </location>
</feature>
<dbReference type="EMBL" id="SMLK01000010">
    <property type="protein sequence ID" value="TFY96641.1"/>
    <property type="molecule type" value="Genomic_DNA"/>
</dbReference>
<keyword evidence="4" id="KW-1185">Reference proteome</keyword>
<organism evidence="3 4">
    <name type="scientific">Ramlibacter humi</name>
    <dbReference type="NCBI Taxonomy" id="2530451"/>
    <lineage>
        <taxon>Bacteria</taxon>
        <taxon>Pseudomonadati</taxon>
        <taxon>Pseudomonadota</taxon>
        <taxon>Betaproteobacteria</taxon>
        <taxon>Burkholderiales</taxon>
        <taxon>Comamonadaceae</taxon>
        <taxon>Ramlibacter</taxon>
    </lineage>
</organism>
<evidence type="ECO:0000256" key="1">
    <source>
        <dbReference type="SAM" id="Phobius"/>
    </source>
</evidence>